<dbReference type="EMBL" id="CAJVQB010017148">
    <property type="protein sequence ID" value="CAG8782919.1"/>
    <property type="molecule type" value="Genomic_DNA"/>
</dbReference>
<dbReference type="Proteomes" id="UP000789901">
    <property type="component" value="Unassembled WGS sequence"/>
</dbReference>
<evidence type="ECO:0000313" key="1">
    <source>
        <dbReference type="EMBL" id="CAG8782919.1"/>
    </source>
</evidence>
<keyword evidence="2" id="KW-1185">Reference proteome</keyword>
<feature type="non-terminal residue" evidence="1">
    <location>
        <position position="43"/>
    </location>
</feature>
<name>A0ABN7VKX1_GIGMA</name>
<reference evidence="1 2" key="1">
    <citation type="submission" date="2021-06" db="EMBL/GenBank/DDBJ databases">
        <authorList>
            <person name="Kallberg Y."/>
            <person name="Tangrot J."/>
            <person name="Rosling A."/>
        </authorList>
    </citation>
    <scope>NUCLEOTIDE SEQUENCE [LARGE SCALE GENOMIC DNA]</scope>
    <source>
        <strain evidence="1 2">120-4 pot B 10/14</strain>
    </source>
</reference>
<organism evidence="1 2">
    <name type="scientific">Gigaspora margarita</name>
    <dbReference type="NCBI Taxonomy" id="4874"/>
    <lineage>
        <taxon>Eukaryota</taxon>
        <taxon>Fungi</taxon>
        <taxon>Fungi incertae sedis</taxon>
        <taxon>Mucoromycota</taxon>
        <taxon>Glomeromycotina</taxon>
        <taxon>Glomeromycetes</taxon>
        <taxon>Diversisporales</taxon>
        <taxon>Gigasporaceae</taxon>
        <taxon>Gigaspora</taxon>
    </lineage>
</organism>
<comment type="caution">
    <text evidence="1">The sequence shown here is derived from an EMBL/GenBank/DDBJ whole genome shotgun (WGS) entry which is preliminary data.</text>
</comment>
<gene>
    <name evidence="1" type="ORF">GMARGA_LOCUS19987</name>
</gene>
<sequence length="43" mass="5078">MDVINRLEIKIQKCNDDVVPEVETYLELKLASELDFIGYMYLI</sequence>
<accession>A0ABN7VKX1</accession>
<proteinExistence type="predicted"/>
<protein>
    <submittedName>
        <fullName evidence="1">13726_t:CDS:1</fullName>
    </submittedName>
</protein>
<evidence type="ECO:0000313" key="2">
    <source>
        <dbReference type="Proteomes" id="UP000789901"/>
    </source>
</evidence>